<keyword evidence="1" id="KW-0547">Nucleotide-binding</keyword>
<proteinExistence type="predicted"/>
<organism evidence="5 6">
    <name type="scientific">Fundidesulfovibrio magnetotacticus</name>
    <dbReference type="NCBI Taxonomy" id="2730080"/>
    <lineage>
        <taxon>Bacteria</taxon>
        <taxon>Pseudomonadati</taxon>
        <taxon>Thermodesulfobacteriota</taxon>
        <taxon>Desulfovibrionia</taxon>
        <taxon>Desulfovibrionales</taxon>
        <taxon>Desulfovibrionaceae</taxon>
        <taxon>Fundidesulfovibrio</taxon>
    </lineage>
</organism>
<evidence type="ECO:0000259" key="4">
    <source>
        <dbReference type="PROSITE" id="PS50893"/>
    </source>
</evidence>
<dbReference type="GO" id="GO:0005524">
    <property type="term" value="F:ATP binding"/>
    <property type="evidence" value="ECO:0007669"/>
    <property type="project" value="UniProtKB-KW"/>
</dbReference>
<evidence type="ECO:0000313" key="5">
    <source>
        <dbReference type="EMBL" id="GFK94070.1"/>
    </source>
</evidence>
<dbReference type="InterPro" id="IPR017871">
    <property type="entry name" value="ABC_transporter-like_CS"/>
</dbReference>
<dbReference type="Gene3D" id="3.40.50.300">
    <property type="entry name" value="P-loop containing nucleotide triphosphate hydrolases"/>
    <property type="match status" value="2"/>
</dbReference>
<dbReference type="InterPro" id="IPR027417">
    <property type="entry name" value="P-loop_NTPase"/>
</dbReference>
<comment type="caution">
    <text evidence="5">The sequence shown here is derived from an EMBL/GenBank/DDBJ whole genome shotgun (WGS) entry which is preliminary data.</text>
</comment>
<evidence type="ECO:0000313" key="6">
    <source>
        <dbReference type="Proteomes" id="UP000494245"/>
    </source>
</evidence>
<sequence length="517" mass="54616">MSLEIILKDAVVSRAGRRLLDRVSWRLAPGARHLLTGDNGAGKSTLLALARGEIWPDQLPGGGFAGERTYIVDGHATMSPIPARARIRMAGAGLRDRYRAMGWNVSAWLVVVSGLTDSPLPSGRMGQAEEAAAREALADLGLERLAGRPFLELSQGQAMGVLLARALVAPPLGAPGRAPEWLFLDEAADGLDATSRRTLLDSLERLGARGLGVVLASHHDPGLEGCETLHLEQGRVVALPAVSSHGAHGPDASSADAAHGSASDPASAPAPIPCGPGGPEPVAVRPGHARPAPVLELQDASLVLSGREALSGVSWSVRPGEHWLVRGPNGAGKSSLLKLLGGDLYPTSGAVRRFGLPEHASLWDLRERMGLVSWEGQAQWPEGFSVEDALVSGFFGSHGLYDRPTPTMLQAARAWMERLGLAALAGRPMSTLSQGQARRAMIGRALAFDPPMLLLDEPLGGLDRRARRRVLDLMDALAAEGRQIVMVTHNAREVPRCITHVLTLERGRVVSAGPLAP</sequence>
<dbReference type="EC" id="3.6.3.-" evidence="5"/>
<dbReference type="PROSITE" id="PS00211">
    <property type="entry name" value="ABC_TRANSPORTER_1"/>
    <property type="match status" value="1"/>
</dbReference>
<reference evidence="5 6" key="2">
    <citation type="submission" date="2020-05" db="EMBL/GenBank/DDBJ databases">
        <title>Draft genome sequence of Desulfovibrio sp. strainFSS-1.</title>
        <authorList>
            <person name="Shimoshige H."/>
            <person name="Kobayashi H."/>
            <person name="Maekawa T."/>
        </authorList>
    </citation>
    <scope>NUCLEOTIDE SEQUENCE [LARGE SCALE GENOMIC DNA]</scope>
    <source>
        <strain evidence="5 6">SIID29052-01</strain>
    </source>
</reference>
<gene>
    <name evidence="5" type="primary">ylmA</name>
    <name evidence="5" type="ORF">NNJEOMEG_01909</name>
</gene>
<accession>A0A6V8LSY6</accession>
<dbReference type="InterPro" id="IPR003439">
    <property type="entry name" value="ABC_transporter-like_ATP-bd"/>
</dbReference>
<dbReference type="Pfam" id="PF00005">
    <property type="entry name" value="ABC_tran"/>
    <property type="match status" value="2"/>
</dbReference>
<dbReference type="PANTHER" id="PTHR43158:SF2">
    <property type="entry name" value="SKFA PEPTIDE EXPORT ATP-BINDING PROTEIN SKFE"/>
    <property type="match status" value="1"/>
</dbReference>
<dbReference type="Proteomes" id="UP000494245">
    <property type="component" value="Unassembled WGS sequence"/>
</dbReference>
<feature type="domain" description="ABC transporter" evidence="4">
    <location>
        <begin position="5"/>
        <end position="270"/>
    </location>
</feature>
<feature type="compositionally biased region" description="Low complexity" evidence="3">
    <location>
        <begin position="246"/>
        <end position="267"/>
    </location>
</feature>
<feature type="domain" description="ABC transporter" evidence="4">
    <location>
        <begin position="295"/>
        <end position="515"/>
    </location>
</feature>
<reference evidence="5 6" key="1">
    <citation type="submission" date="2020-04" db="EMBL/GenBank/DDBJ databases">
        <authorList>
            <consortium name="Desulfovibrio sp. FSS-1 genome sequencing consortium"/>
            <person name="Shimoshige H."/>
            <person name="Kobayashi H."/>
            <person name="Maekawa T."/>
        </authorList>
    </citation>
    <scope>NUCLEOTIDE SEQUENCE [LARGE SCALE GENOMIC DNA]</scope>
    <source>
        <strain evidence="5 6">SIID29052-01</strain>
    </source>
</reference>
<dbReference type="InterPro" id="IPR003593">
    <property type="entry name" value="AAA+_ATPase"/>
</dbReference>
<dbReference type="GO" id="GO:0016887">
    <property type="term" value="F:ATP hydrolysis activity"/>
    <property type="evidence" value="ECO:0007669"/>
    <property type="project" value="InterPro"/>
</dbReference>
<dbReference type="PANTHER" id="PTHR43158">
    <property type="entry name" value="SKFA PEPTIDE EXPORT ATP-BINDING PROTEIN SKFE"/>
    <property type="match status" value="1"/>
</dbReference>
<protein>
    <submittedName>
        <fullName evidence="5">Putative ABC transporter ATP-binding protein YlmA</fullName>
        <ecNumber evidence="5">3.6.3.-</ecNumber>
    </submittedName>
</protein>
<dbReference type="SUPFAM" id="SSF52540">
    <property type="entry name" value="P-loop containing nucleoside triphosphate hydrolases"/>
    <property type="match status" value="2"/>
</dbReference>
<name>A0A6V8LSY6_9BACT</name>
<dbReference type="PROSITE" id="PS50893">
    <property type="entry name" value="ABC_TRANSPORTER_2"/>
    <property type="match status" value="2"/>
</dbReference>
<dbReference type="RefSeq" id="WP_173083794.1">
    <property type="nucleotide sequence ID" value="NZ_BLTE01000008.1"/>
</dbReference>
<evidence type="ECO:0000256" key="1">
    <source>
        <dbReference type="ARBA" id="ARBA00022741"/>
    </source>
</evidence>
<keyword evidence="5" id="KW-0378">Hydrolase</keyword>
<feature type="region of interest" description="Disordered" evidence="3">
    <location>
        <begin position="243"/>
        <end position="287"/>
    </location>
</feature>
<dbReference type="AlphaFoldDB" id="A0A6V8LSY6"/>
<dbReference type="EMBL" id="BLTE01000008">
    <property type="protein sequence ID" value="GFK94070.1"/>
    <property type="molecule type" value="Genomic_DNA"/>
</dbReference>
<dbReference type="SMART" id="SM00382">
    <property type="entry name" value="AAA"/>
    <property type="match status" value="2"/>
</dbReference>
<keyword evidence="2 5" id="KW-0067">ATP-binding</keyword>
<evidence type="ECO:0000256" key="2">
    <source>
        <dbReference type="ARBA" id="ARBA00022840"/>
    </source>
</evidence>
<keyword evidence="6" id="KW-1185">Reference proteome</keyword>
<feature type="compositionally biased region" description="Pro residues" evidence="3">
    <location>
        <begin position="268"/>
        <end position="279"/>
    </location>
</feature>
<evidence type="ECO:0000256" key="3">
    <source>
        <dbReference type="SAM" id="MobiDB-lite"/>
    </source>
</evidence>